<accession>A0A6N3AVJ9</accession>
<dbReference type="InterPro" id="IPR014710">
    <property type="entry name" value="RmlC-like_jellyroll"/>
</dbReference>
<sequence>MNINKELIFKESLPFFKNLSKEEKNMLYNASHIEEYKAGELIYSKYKSCTGLVLVANGQLRSFMSSLSGREITLFKLFKNDLCILSSSCFYQNLSYDINLQAVDNSSLIIIDGKLFKDLLNQNISIQKFMLEVTQSKLSEIMWVLEQVVFFNLDYRLSDYLINQYYLKNSLEINITHEAIANDLGSSREVISRMLKRFEKDNIVKVSRGCIKIIDIEKLQSILEQN</sequence>
<dbReference type="SUPFAM" id="SSF51206">
    <property type="entry name" value="cAMP-binding domain-like"/>
    <property type="match status" value="1"/>
</dbReference>
<reference evidence="6" key="1">
    <citation type="submission" date="2019-11" db="EMBL/GenBank/DDBJ databases">
        <authorList>
            <person name="Feng L."/>
        </authorList>
    </citation>
    <scope>NUCLEOTIDE SEQUENCE</scope>
    <source>
        <strain evidence="6">IbartlettiiLFYP30</strain>
    </source>
</reference>
<dbReference type="InterPro" id="IPR018490">
    <property type="entry name" value="cNMP-bd_dom_sf"/>
</dbReference>
<dbReference type="Gene3D" id="1.10.10.10">
    <property type="entry name" value="Winged helix-like DNA-binding domain superfamily/Winged helix DNA-binding domain"/>
    <property type="match status" value="1"/>
</dbReference>
<name>A0A6N3AVJ9_9FIRM</name>
<dbReference type="InterPro" id="IPR036390">
    <property type="entry name" value="WH_DNA-bd_sf"/>
</dbReference>
<organism evidence="6">
    <name type="scientific">Intestinibacter bartlettii</name>
    <dbReference type="NCBI Taxonomy" id="261299"/>
    <lineage>
        <taxon>Bacteria</taxon>
        <taxon>Bacillati</taxon>
        <taxon>Bacillota</taxon>
        <taxon>Clostridia</taxon>
        <taxon>Peptostreptococcales</taxon>
        <taxon>Peptostreptococcaceae</taxon>
        <taxon>Intestinibacter</taxon>
    </lineage>
</organism>
<keyword evidence="1" id="KW-0805">Transcription regulation</keyword>
<evidence type="ECO:0000256" key="2">
    <source>
        <dbReference type="ARBA" id="ARBA00023125"/>
    </source>
</evidence>
<dbReference type="GO" id="GO:0003677">
    <property type="term" value="F:DNA binding"/>
    <property type="evidence" value="ECO:0007669"/>
    <property type="project" value="UniProtKB-KW"/>
</dbReference>
<dbReference type="PROSITE" id="PS50042">
    <property type="entry name" value="CNMP_BINDING_3"/>
    <property type="match status" value="1"/>
</dbReference>
<gene>
    <name evidence="6" type="primary">anr</name>
    <name evidence="6" type="ORF">IBLFYP30_01312</name>
</gene>
<dbReference type="AlphaFoldDB" id="A0A6N3AVJ9"/>
<evidence type="ECO:0000256" key="1">
    <source>
        <dbReference type="ARBA" id="ARBA00023015"/>
    </source>
</evidence>
<keyword evidence="3" id="KW-0804">Transcription</keyword>
<dbReference type="PROSITE" id="PS51063">
    <property type="entry name" value="HTH_CRP_2"/>
    <property type="match status" value="1"/>
</dbReference>
<protein>
    <submittedName>
        <fullName evidence="6">Transcriptional activator protein Anr</fullName>
    </submittedName>
</protein>
<dbReference type="Pfam" id="PF00027">
    <property type="entry name" value="cNMP_binding"/>
    <property type="match status" value="1"/>
</dbReference>
<dbReference type="InterPro" id="IPR036388">
    <property type="entry name" value="WH-like_DNA-bd_sf"/>
</dbReference>
<dbReference type="Pfam" id="PF13545">
    <property type="entry name" value="HTH_Crp_2"/>
    <property type="match status" value="1"/>
</dbReference>
<dbReference type="InterPro" id="IPR000595">
    <property type="entry name" value="cNMP-bd_dom"/>
</dbReference>
<dbReference type="InterPro" id="IPR012318">
    <property type="entry name" value="HTH_CRP"/>
</dbReference>
<feature type="domain" description="HTH crp-type" evidence="5">
    <location>
        <begin position="151"/>
        <end position="217"/>
    </location>
</feature>
<dbReference type="Gene3D" id="2.60.120.10">
    <property type="entry name" value="Jelly Rolls"/>
    <property type="match status" value="1"/>
</dbReference>
<proteinExistence type="predicted"/>
<dbReference type="CDD" id="cd00038">
    <property type="entry name" value="CAP_ED"/>
    <property type="match status" value="1"/>
</dbReference>
<dbReference type="SUPFAM" id="SSF46785">
    <property type="entry name" value="Winged helix' DNA-binding domain"/>
    <property type="match status" value="1"/>
</dbReference>
<dbReference type="GO" id="GO:0006355">
    <property type="term" value="P:regulation of DNA-templated transcription"/>
    <property type="evidence" value="ECO:0007669"/>
    <property type="project" value="InterPro"/>
</dbReference>
<dbReference type="EMBL" id="CACRUE010000022">
    <property type="protein sequence ID" value="VYT91622.1"/>
    <property type="molecule type" value="Genomic_DNA"/>
</dbReference>
<dbReference type="SMART" id="SM00419">
    <property type="entry name" value="HTH_CRP"/>
    <property type="match status" value="1"/>
</dbReference>
<keyword evidence="2" id="KW-0238">DNA-binding</keyword>
<evidence type="ECO:0000259" key="5">
    <source>
        <dbReference type="PROSITE" id="PS51063"/>
    </source>
</evidence>
<evidence type="ECO:0000259" key="4">
    <source>
        <dbReference type="PROSITE" id="PS50042"/>
    </source>
</evidence>
<dbReference type="PRINTS" id="PR00034">
    <property type="entry name" value="HTHCRP"/>
</dbReference>
<evidence type="ECO:0000313" key="6">
    <source>
        <dbReference type="EMBL" id="VYT91622.1"/>
    </source>
</evidence>
<dbReference type="RefSeq" id="WP_024038034.1">
    <property type="nucleotide sequence ID" value="NZ_CACRUE010000022.1"/>
</dbReference>
<feature type="domain" description="Cyclic nucleotide-binding" evidence="4">
    <location>
        <begin position="15"/>
        <end position="137"/>
    </location>
</feature>
<evidence type="ECO:0000256" key="3">
    <source>
        <dbReference type="ARBA" id="ARBA00023163"/>
    </source>
</evidence>